<dbReference type="Proteomes" id="UP000215335">
    <property type="component" value="Unassembled WGS sequence"/>
</dbReference>
<name>A0A232FCG9_9HYME</name>
<evidence type="ECO:0000313" key="2">
    <source>
        <dbReference type="Proteomes" id="UP000215335"/>
    </source>
</evidence>
<evidence type="ECO:0000313" key="1">
    <source>
        <dbReference type="EMBL" id="OXU28312.1"/>
    </source>
</evidence>
<comment type="caution">
    <text evidence="1">The sequence shown here is derived from an EMBL/GenBank/DDBJ whole genome shotgun (WGS) entry which is preliminary data.</text>
</comment>
<reference evidence="1 2" key="1">
    <citation type="journal article" date="2017" name="Curr. Biol.">
        <title>The Evolution of Venom by Co-option of Single-Copy Genes.</title>
        <authorList>
            <person name="Martinson E.O."/>
            <person name="Mrinalini"/>
            <person name="Kelkar Y.D."/>
            <person name="Chang C.H."/>
            <person name="Werren J.H."/>
        </authorList>
    </citation>
    <scope>NUCLEOTIDE SEQUENCE [LARGE SCALE GENOMIC DNA]</scope>
    <source>
        <strain evidence="1 2">Alberta</strain>
        <tissue evidence="1">Whole body</tissue>
    </source>
</reference>
<proteinExistence type="predicted"/>
<sequence>MNLKVKENAIWYIRRDQIRNCHTNDQLSSLKAADLASLVETEEIVRHGNMKFIIIALFVVFAAMQMEYVQALECNEVSQAKCVIECRGDRDAGCTRGFLTTTCHCHKVRSK</sequence>
<gene>
    <name evidence="1" type="ORF">TSAR_013194</name>
</gene>
<dbReference type="EMBL" id="NNAY01000448">
    <property type="protein sequence ID" value="OXU28312.1"/>
    <property type="molecule type" value="Genomic_DNA"/>
</dbReference>
<protein>
    <recommendedName>
        <fullName evidence="3">Invertebrate defensins family profile domain-containing protein</fullName>
    </recommendedName>
</protein>
<accession>A0A232FCG9</accession>
<evidence type="ECO:0008006" key="3">
    <source>
        <dbReference type="Google" id="ProtNLM"/>
    </source>
</evidence>
<dbReference type="AlphaFoldDB" id="A0A232FCG9"/>
<organism evidence="1 2">
    <name type="scientific">Trichomalopsis sarcophagae</name>
    <dbReference type="NCBI Taxonomy" id="543379"/>
    <lineage>
        <taxon>Eukaryota</taxon>
        <taxon>Metazoa</taxon>
        <taxon>Ecdysozoa</taxon>
        <taxon>Arthropoda</taxon>
        <taxon>Hexapoda</taxon>
        <taxon>Insecta</taxon>
        <taxon>Pterygota</taxon>
        <taxon>Neoptera</taxon>
        <taxon>Endopterygota</taxon>
        <taxon>Hymenoptera</taxon>
        <taxon>Apocrita</taxon>
        <taxon>Proctotrupomorpha</taxon>
        <taxon>Chalcidoidea</taxon>
        <taxon>Pteromalidae</taxon>
        <taxon>Pteromalinae</taxon>
        <taxon>Trichomalopsis</taxon>
    </lineage>
</organism>
<keyword evidence="2" id="KW-1185">Reference proteome</keyword>